<accession>A0A3G8ZNZ1</accession>
<evidence type="ECO:0000313" key="9">
    <source>
        <dbReference type="Proteomes" id="UP000268084"/>
    </source>
</evidence>
<evidence type="ECO:0000256" key="1">
    <source>
        <dbReference type="ARBA" id="ARBA00010617"/>
    </source>
</evidence>
<evidence type="ECO:0000256" key="4">
    <source>
        <dbReference type="ARBA" id="ARBA00023002"/>
    </source>
</evidence>
<dbReference type="InterPro" id="IPR002397">
    <property type="entry name" value="Cyt_P450_B"/>
</dbReference>
<dbReference type="AlphaFoldDB" id="A0A3G8ZNZ1"/>
<keyword evidence="3 7" id="KW-0479">Metal-binding</keyword>
<dbReference type="FunFam" id="1.10.630.10:FF:000018">
    <property type="entry name" value="Cytochrome P450 monooxygenase"/>
    <property type="match status" value="1"/>
</dbReference>
<proteinExistence type="inferred from homology"/>
<dbReference type="PRINTS" id="PR00359">
    <property type="entry name" value="BP450"/>
</dbReference>
<keyword evidence="5 7" id="KW-0408">Iron</keyword>
<evidence type="ECO:0000313" key="8">
    <source>
        <dbReference type="EMBL" id="AZI58495.1"/>
    </source>
</evidence>
<evidence type="ECO:0000256" key="7">
    <source>
        <dbReference type="RuleBase" id="RU000461"/>
    </source>
</evidence>
<comment type="similarity">
    <text evidence="1 7">Belongs to the cytochrome P450 family.</text>
</comment>
<dbReference type="OrthoDB" id="5500002at2"/>
<dbReference type="RefSeq" id="WP_124799404.1">
    <property type="nucleotide sequence ID" value="NZ_CP034170.1"/>
</dbReference>
<dbReference type="PANTHER" id="PTHR46696">
    <property type="entry name" value="P450, PUTATIVE (EUROFUNG)-RELATED"/>
    <property type="match status" value="1"/>
</dbReference>
<dbReference type="Pfam" id="PF00067">
    <property type="entry name" value="p450"/>
    <property type="match status" value="1"/>
</dbReference>
<organism evidence="8 9">
    <name type="scientific">Nakamurella antarctica</name>
    <dbReference type="NCBI Taxonomy" id="1902245"/>
    <lineage>
        <taxon>Bacteria</taxon>
        <taxon>Bacillati</taxon>
        <taxon>Actinomycetota</taxon>
        <taxon>Actinomycetes</taxon>
        <taxon>Nakamurellales</taxon>
        <taxon>Nakamurellaceae</taxon>
        <taxon>Nakamurella</taxon>
    </lineage>
</organism>
<dbReference type="InterPro" id="IPR017972">
    <property type="entry name" value="Cyt_P450_CS"/>
</dbReference>
<dbReference type="Proteomes" id="UP000268084">
    <property type="component" value="Chromosome"/>
</dbReference>
<dbReference type="GO" id="GO:0020037">
    <property type="term" value="F:heme binding"/>
    <property type="evidence" value="ECO:0007669"/>
    <property type="project" value="InterPro"/>
</dbReference>
<name>A0A3G8ZNZ1_9ACTN</name>
<evidence type="ECO:0000256" key="5">
    <source>
        <dbReference type="ARBA" id="ARBA00023004"/>
    </source>
</evidence>
<dbReference type="GO" id="GO:0016705">
    <property type="term" value="F:oxidoreductase activity, acting on paired donors, with incorporation or reduction of molecular oxygen"/>
    <property type="evidence" value="ECO:0007669"/>
    <property type="project" value="InterPro"/>
</dbReference>
<dbReference type="CDD" id="cd20625">
    <property type="entry name" value="CYP164-like"/>
    <property type="match status" value="1"/>
</dbReference>
<evidence type="ECO:0000256" key="6">
    <source>
        <dbReference type="ARBA" id="ARBA00023033"/>
    </source>
</evidence>
<keyword evidence="2 7" id="KW-0349">Heme</keyword>
<dbReference type="Gene3D" id="1.10.630.10">
    <property type="entry name" value="Cytochrome P450"/>
    <property type="match status" value="1"/>
</dbReference>
<dbReference type="SUPFAM" id="SSF48264">
    <property type="entry name" value="Cytochrome P450"/>
    <property type="match status" value="1"/>
</dbReference>
<sequence length="409" mass="45803">MSAHTTPLQMGFDPEDTGFISNPYPVFTALREAGPLLFYPEQKLWLLTTFADVHASLRNRSLGRMYEHKYTPAEFGQPEPSKTYPRWQESERWSMLNLEPPDHTRLRRLVTKVFTPKSVAALRPQVAQFSQNILDTCVARGEFDLIADYAQPYSVAVICELLGVPQADGPSLLRWSHGIVKMYEFSNSAAQRQNAEDCAAEFIDYVRALIRARRSDPQPDLISQLVSVADEGDTLTDDEIICTVIVLLNAGHEATVNTLGNGMRALMKHRRQWDRLTSGEVTPQTAVEELIRFDAPLQLFQRWVLEEGVVIAGREFAVGEQIGMMFGVANRDPARFPDPDTFDIGRGDANHIGFGGGTHFCIGAPLARLELEISLNQILAAAPQIELAAEPEYHPQFVIRGLKALRVRM</sequence>
<reference evidence="8 9" key="1">
    <citation type="submission" date="2018-11" db="EMBL/GenBank/DDBJ databases">
        <authorList>
            <person name="Da X."/>
        </authorList>
    </citation>
    <scope>NUCLEOTIDE SEQUENCE [LARGE SCALE GENOMIC DNA]</scope>
    <source>
        <strain evidence="8 9">S14-144</strain>
    </source>
</reference>
<protein>
    <submittedName>
        <fullName evidence="8">Cytochrome P450</fullName>
    </submittedName>
</protein>
<dbReference type="GO" id="GO:0004497">
    <property type="term" value="F:monooxygenase activity"/>
    <property type="evidence" value="ECO:0007669"/>
    <property type="project" value="UniProtKB-KW"/>
</dbReference>
<keyword evidence="9" id="KW-1185">Reference proteome</keyword>
<evidence type="ECO:0000256" key="3">
    <source>
        <dbReference type="ARBA" id="ARBA00022723"/>
    </source>
</evidence>
<dbReference type="EMBL" id="CP034170">
    <property type="protein sequence ID" value="AZI58495.1"/>
    <property type="molecule type" value="Genomic_DNA"/>
</dbReference>
<dbReference type="KEGG" id="nak:EH165_10485"/>
<dbReference type="PANTHER" id="PTHR46696:SF1">
    <property type="entry name" value="CYTOCHROME P450 YJIB-RELATED"/>
    <property type="match status" value="1"/>
</dbReference>
<keyword evidence="6 7" id="KW-0503">Monooxygenase</keyword>
<dbReference type="InterPro" id="IPR001128">
    <property type="entry name" value="Cyt_P450"/>
</dbReference>
<gene>
    <name evidence="8" type="ORF">EH165_10485</name>
</gene>
<dbReference type="InterPro" id="IPR036396">
    <property type="entry name" value="Cyt_P450_sf"/>
</dbReference>
<reference evidence="8 9" key="2">
    <citation type="submission" date="2018-12" db="EMBL/GenBank/DDBJ databases">
        <title>Nakamurella antarcticus sp. nov., isolated from Antarctica South Shetland Islands soil.</title>
        <authorList>
            <person name="Peng F."/>
        </authorList>
    </citation>
    <scope>NUCLEOTIDE SEQUENCE [LARGE SCALE GENOMIC DNA]</scope>
    <source>
        <strain evidence="8 9">S14-144</strain>
    </source>
</reference>
<evidence type="ECO:0000256" key="2">
    <source>
        <dbReference type="ARBA" id="ARBA00022617"/>
    </source>
</evidence>
<keyword evidence="4 7" id="KW-0560">Oxidoreductase</keyword>
<dbReference type="GO" id="GO:0005506">
    <property type="term" value="F:iron ion binding"/>
    <property type="evidence" value="ECO:0007669"/>
    <property type="project" value="InterPro"/>
</dbReference>
<dbReference type="PROSITE" id="PS00086">
    <property type="entry name" value="CYTOCHROME_P450"/>
    <property type="match status" value="1"/>
</dbReference>